<dbReference type="CDD" id="cd20536">
    <property type="entry name" value="CYCLIN_CCNO_rpt1"/>
    <property type="match status" value="1"/>
</dbReference>
<dbReference type="Ensembl" id="ENSELUT00000022454.3">
    <property type="protein sequence ID" value="ENSELUP00000013830.2"/>
    <property type="gene ID" value="ENSELUG00000013902.3"/>
</dbReference>
<feature type="compositionally biased region" description="Basic and acidic residues" evidence="6">
    <location>
        <begin position="369"/>
        <end position="383"/>
    </location>
</feature>
<dbReference type="STRING" id="8010.ENSELUP00000013830"/>
<reference evidence="8" key="3">
    <citation type="submission" date="2025-08" db="UniProtKB">
        <authorList>
            <consortium name="Ensembl"/>
        </authorList>
    </citation>
    <scope>IDENTIFICATION</scope>
</reference>
<keyword evidence="9" id="KW-1185">Reference proteome</keyword>
<dbReference type="OMA" id="EGDQTHA"/>
<dbReference type="InParanoid" id="A0A3P8YD73"/>
<dbReference type="AlphaFoldDB" id="A0A3P8YD73"/>
<evidence type="ECO:0000256" key="5">
    <source>
        <dbReference type="RuleBase" id="RU000383"/>
    </source>
</evidence>
<keyword evidence="3 5" id="KW-0195">Cyclin</keyword>
<evidence type="ECO:0000313" key="8">
    <source>
        <dbReference type="Ensembl" id="ENSELUP00000013830.2"/>
    </source>
</evidence>
<dbReference type="InterPro" id="IPR036915">
    <property type="entry name" value="Cyclin-like_sf"/>
</dbReference>
<dbReference type="FunFam" id="1.10.472.10:FF:000001">
    <property type="entry name" value="G2/mitotic-specific cyclin"/>
    <property type="match status" value="1"/>
</dbReference>
<sequence length="520" mass="58168">MVSFTQTGEAADKTCKRRKQNSGFPSPSRENVSPNVDRSEATACTPLRRPQAERVRKQNIMSKLSDSGFEEDFKTPTPVTSLVQTRPCSITVINALVPGSSNKLVSSWYQQYGETGYQIQKLKETDFHPVNCLARQPQVTAESRCKLVSWLIPVHRHLRLSFECCCLAVNIMDRFLASTPVAADCFQLLGITSLLLASKQVEVFSPSVSQLLSLCCDAFSREQLCNLECIILLRLNFRLGTPTIAFFLDFYTNHSLAGGFVDRDGVSNINCRLTEDKEEEEAKRRLRDSGLARRVCELALADYAFNKYTPSMTSRCALDLANQLLRTNRGSEKPANQLLRTNLQVLKDEPVNQSLTAELRSGNASPENQQRKCNDTENNHSHSEVNYSHSENDHSHSENDHSHSEVICSHLENDDSHHNLTETNSDHDPSLSVIGHLLPVNASTKSINPTSPSGNTSALVRGDQTHAPLTQEFTDRDQIYSIQMECREGDQTHALYLECLDNLRVLVSLNQEALNVMITL</sequence>
<reference evidence="8" key="4">
    <citation type="submission" date="2025-09" db="UniProtKB">
        <authorList>
            <consortium name="Ensembl"/>
        </authorList>
    </citation>
    <scope>IDENTIFICATION</scope>
</reference>
<feature type="compositionally biased region" description="Polar residues" evidence="6">
    <location>
        <begin position="21"/>
        <end position="36"/>
    </location>
</feature>
<evidence type="ECO:0000256" key="2">
    <source>
        <dbReference type="ARBA" id="ARBA00022618"/>
    </source>
</evidence>
<dbReference type="Gene3D" id="1.10.472.10">
    <property type="entry name" value="Cyclin-like"/>
    <property type="match status" value="2"/>
</dbReference>
<dbReference type="InterPro" id="IPR013763">
    <property type="entry name" value="Cyclin-like_dom"/>
</dbReference>
<dbReference type="OrthoDB" id="5590282at2759"/>
<evidence type="ECO:0000259" key="7">
    <source>
        <dbReference type="SMART" id="SM00385"/>
    </source>
</evidence>
<reference evidence="8" key="2">
    <citation type="submission" date="2020-02" db="EMBL/GenBank/DDBJ databases">
        <title>Esox lucius (northern pike) genome, fEsoLuc1, primary haplotype.</title>
        <authorList>
            <person name="Myers G."/>
            <person name="Karagic N."/>
            <person name="Meyer A."/>
            <person name="Pippel M."/>
            <person name="Reichard M."/>
            <person name="Winkler S."/>
            <person name="Tracey A."/>
            <person name="Sims Y."/>
            <person name="Howe K."/>
            <person name="Rhie A."/>
            <person name="Formenti G."/>
            <person name="Durbin R."/>
            <person name="Fedrigo O."/>
            <person name="Jarvis E.D."/>
        </authorList>
    </citation>
    <scope>NUCLEOTIDE SEQUENCE [LARGE SCALE GENOMIC DNA]</scope>
</reference>
<dbReference type="GeneTree" id="ENSGT00940000155998"/>
<keyword evidence="2" id="KW-0132">Cell division</keyword>
<accession>A0A3P8YD73</accession>
<reference evidence="9" key="1">
    <citation type="journal article" date="2014" name="PLoS ONE">
        <title>The genome and linkage map of the northern pike (Esox lucius): conserved synteny revealed between the salmonid sister group and the Neoteleostei.</title>
        <authorList>
            <person name="Rondeau E.B."/>
            <person name="Minkley D.R."/>
            <person name="Leong J.S."/>
            <person name="Messmer A.M."/>
            <person name="Jantzen J.R."/>
            <person name="von Schalburg K.R."/>
            <person name="Lemon C."/>
            <person name="Bird N.H."/>
            <person name="Koop B.F."/>
        </authorList>
    </citation>
    <scope>NUCLEOTIDE SEQUENCE</scope>
</reference>
<dbReference type="GO" id="GO:0051301">
    <property type="term" value="P:cell division"/>
    <property type="evidence" value="ECO:0007669"/>
    <property type="project" value="UniProtKB-KW"/>
</dbReference>
<evidence type="ECO:0000256" key="1">
    <source>
        <dbReference type="ARBA" id="ARBA00006955"/>
    </source>
</evidence>
<protein>
    <recommendedName>
        <fullName evidence="7">Cyclin-like domain-containing protein</fullName>
    </recommendedName>
</protein>
<dbReference type="InterPro" id="IPR039361">
    <property type="entry name" value="Cyclin"/>
</dbReference>
<dbReference type="Pfam" id="PF00134">
    <property type="entry name" value="Cyclin_N"/>
    <property type="match status" value="1"/>
</dbReference>
<feature type="region of interest" description="Disordered" evidence="6">
    <location>
        <begin position="1"/>
        <end position="57"/>
    </location>
</feature>
<comment type="similarity">
    <text evidence="1">Belongs to the cyclin family. Cyclin AB subfamily.</text>
</comment>
<evidence type="ECO:0000256" key="3">
    <source>
        <dbReference type="ARBA" id="ARBA00023127"/>
    </source>
</evidence>
<dbReference type="InterPro" id="IPR006671">
    <property type="entry name" value="Cyclin_N"/>
</dbReference>
<feature type="region of interest" description="Disordered" evidence="6">
    <location>
        <begin position="358"/>
        <end position="404"/>
    </location>
</feature>
<name>A0A3P8YD73_ESOLU</name>
<keyword evidence="4" id="KW-0131">Cell cycle</keyword>
<feature type="compositionally biased region" description="Basic and acidic residues" evidence="6">
    <location>
        <begin position="390"/>
        <end position="404"/>
    </location>
</feature>
<dbReference type="Proteomes" id="UP000265140">
    <property type="component" value="Chromosome 13"/>
</dbReference>
<proteinExistence type="inferred from homology"/>
<feature type="compositionally biased region" description="Polar residues" evidence="6">
    <location>
        <begin position="358"/>
        <end position="368"/>
    </location>
</feature>
<dbReference type="Bgee" id="ENSELUG00000013902">
    <property type="expression patterns" value="Expressed in ovary and 2 other cell types or tissues"/>
</dbReference>
<gene>
    <name evidence="8" type="primary">CCNO</name>
</gene>
<dbReference type="PANTHER" id="PTHR10177">
    <property type="entry name" value="CYCLINS"/>
    <property type="match status" value="1"/>
</dbReference>
<evidence type="ECO:0000256" key="6">
    <source>
        <dbReference type="SAM" id="MobiDB-lite"/>
    </source>
</evidence>
<organism evidence="8 9">
    <name type="scientific">Esox lucius</name>
    <name type="common">Northern pike</name>
    <dbReference type="NCBI Taxonomy" id="8010"/>
    <lineage>
        <taxon>Eukaryota</taxon>
        <taxon>Metazoa</taxon>
        <taxon>Chordata</taxon>
        <taxon>Craniata</taxon>
        <taxon>Vertebrata</taxon>
        <taxon>Euteleostomi</taxon>
        <taxon>Actinopterygii</taxon>
        <taxon>Neopterygii</taxon>
        <taxon>Teleostei</taxon>
        <taxon>Protacanthopterygii</taxon>
        <taxon>Esociformes</taxon>
        <taxon>Esocidae</taxon>
        <taxon>Esox</taxon>
    </lineage>
</organism>
<feature type="domain" description="Cyclin-like" evidence="7">
    <location>
        <begin position="149"/>
        <end position="233"/>
    </location>
</feature>
<dbReference type="SMART" id="SM00385">
    <property type="entry name" value="CYCLIN"/>
    <property type="match status" value="1"/>
</dbReference>
<evidence type="ECO:0000256" key="4">
    <source>
        <dbReference type="ARBA" id="ARBA00023306"/>
    </source>
</evidence>
<evidence type="ECO:0000313" key="9">
    <source>
        <dbReference type="Proteomes" id="UP000265140"/>
    </source>
</evidence>
<dbReference type="SUPFAM" id="SSF47954">
    <property type="entry name" value="Cyclin-like"/>
    <property type="match status" value="2"/>
</dbReference>